<protein>
    <submittedName>
        <fullName evidence="2">Uncharacterized protein</fullName>
    </submittedName>
</protein>
<proteinExistence type="predicted"/>
<keyword evidence="1" id="KW-0472">Membrane</keyword>
<dbReference type="AlphaFoldDB" id="L1NJZ5"/>
<gene>
    <name evidence="2" type="ORF">HMPREF9151_00309</name>
</gene>
<evidence type="ECO:0000256" key="1">
    <source>
        <dbReference type="SAM" id="Phobius"/>
    </source>
</evidence>
<keyword evidence="1" id="KW-1133">Transmembrane helix</keyword>
<sequence>MTLINRKLMETNGLTMPTFSLSVTILAAMMCYVFSSINPKR</sequence>
<dbReference type="HOGENOM" id="CLU_3274724_0_0_10"/>
<evidence type="ECO:0000313" key="3">
    <source>
        <dbReference type="Proteomes" id="UP000010433"/>
    </source>
</evidence>
<keyword evidence="3" id="KW-1185">Reference proteome</keyword>
<keyword evidence="1" id="KW-0812">Transmembrane</keyword>
<dbReference type="STRING" id="1127699.HMPREF9151_00309"/>
<dbReference type="Proteomes" id="UP000010433">
    <property type="component" value="Unassembled WGS sequence"/>
</dbReference>
<dbReference type="EMBL" id="AMEP01000030">
    <property type="protein sequence ID" value="EKY03590.1"/>
    <property type="molecule type" value="Genomic_DNA"/>
</dbReference>
<reference evidence="2 3" key="1">
    <citation type="submission" date="2012-05" db="EMBL/GenBank/DDBJ databases">
        <authorList>
            <person name="Weinstock G."/>
            <person name="Sodergren E."/>
            <person name="Lobos E.A."/>
            <person name="Fulton L."/>
            <person name="Fulton R."/>
            <person name="Courtney L."/>
            <person name="Fronick C."/>
            <person name="O'Laughlin M."/>
            <person name="Godfrey J."/>
            <person name="Wilson R.M."/>
            <person name="Miner T."/>
            <person name="Farmer C."/>
            <person name="Delehaunty K."/>
            <person name="Cordes M."/>
            <person name="Minx P."/>
            <person name="Tomlinson C."/>
            <person name="Chen J."/>
            <person name="Wollam A."/>
            <person name="Pepin K.H."/>
            <person name="Bhonagiri V."/>
            <person name="Zhang X."/>
            <person name="Suruliraj S."/>
            <person name="Warren W."/>
            <person name="Mitreva M."/>
            <person name="Mardis E.R."/>
            <person name="Wilson R.K."/>
        </authorList>
    </citation>
    <scope>NUCLEOTIDE SEQUENCE [LARGE SCALE GENOMIC DNA]</scope>
    <source>
        <strain evidence="2 3">F0055</strain>
    </source>
</reference>
<name>L1NJZ5_9BACT</name>
<organism evidence="2 3">
    <name type="scientific">Hoylesella saccharolytica F0055</name>
    <dbReference type="NCBI Taxonomy" id="1127699"/>
    <lineage>
        <taxon>Bacteria</taxon>
        <taxon>Pseudomonadati</taxon>
        <taxon>Bacteroidota</taxon>
        <taxon>Bacteroidia</taxon>
        <taxon>Bacteroidales</taxon>
        <taxon>Prevotellaceae</taxon>
        <taxon>Hoylesella</taxon>
    </lineage>
</organism>
<evidence type="ECO:0000313" key="2">
    <source>
        <dbReference type="EMBL" id="EKY03590.1"/>
    </source>
</evidence>
<feature type="transmembrane region" description="Helical" evidence="1">
    <location>
        <begin position="14"/>
        <end position="35"/>
    </location>
</feature>
<accession>L1NJZ5</accession>
<comment type="caution">
    <text evidence="2">The sequence shown here is derived from an EMBL/GenBank/DDBJ whole genome shotgun (WGS) entry which is preliminary data.</text>
</comment>